<proteinExistence type="predicted"/>
<dbReference type="AlphaFoldDB" id="A0A8H5WS46"/>
<accession>A0A8H5WS46</accession>
<name>A0A8H5WS46_9HYPO</name>
<dbReference type="Proteomes" id="UP000562682">
    <property type="component" value="Unassembled WGS sequence"/>
</dbReference>
<protein>
    <submittedName>
        <fullName evidence="1">Uncharacterized protein</fullName>
    </submittedName>
</protein>
<gene>
    <name evidence="1" type="ORF">FDENT_11914</name>
</gene>
<keyword evidence="2" id="KW-1185">Reference proteome</keyword>
<organism evidence="1 2">
    <name type="scientific">Fusarium denticulatum</name>
    <dbReference type="NCBI Taxonomy" id="48507"/>
    <lineage>
        <taxon>Eukaryota</taxon>
        <taxon>Fungi</taxon>
        <taxon>Dikarya</taxon>
        <taxon>Ascomycota</taxon>
        <taxon>Pezizomycotina</taxon>
        <taxon>Sordariomycetes</taxon>
        <taxon>Hypocreomycetidae</taxon>
        <taxon>Hypocreales</taxon>
        <taxon>Nectriaceae</taxon>
        <taxon>Fusarium</taxon>
        <taxon>Fusarium fujikuroi species complex</taxon>
    </lineage>
</organism>
<dbReference type="EMBL" id="JAAOAK010000394">
    <property type="protein sequence ID" value="KAF5668298.1"/>
    <property type="molecule type" value="Genomic_DNA"/>
</dbReference>
<comment type="caution">
    <text evidence="1">The sequence shown here is derived from an EMBL/GenBank/DDBJ whole genome shotgun (WGS) entry which is preliminary data.</text>
</comment>
<reference evidence="1 2" key="1">
    <citation type="submission" date="2020-05" db="EMBL/GenBank/DDBJ databases">
        <title>Identification and distribution of gene clusters putatively required for synthesis of sphingolipid metabolism inhibitors in phylogenetically diverse species of the filamentous fungus Fusarium.</title>
        <authorList>
            <person name="Kim H.-S."/>
            <person name="Busman M."/>
            <person name="Brown D.W."/>
            <person name="Divon H."/>
            <person name="Uhlig S."/>
            <person name="Proctor R.H."/>
        </authorList>
    </citation>
    <scope>NUCLEOTIDE SEQUENCE [LARGE SCALE GENOMIC DNA]</scope>
    <source>
        <strain evidence="1 2">NRRL 25311</strain>
    </source>
</reference>
<sequence>MLAEKSIASSLPLKSTLERVRNTGSILYSKLIFELIFPSSNKAKGCAFCKVRTSTTPDILVLMESYVIQFSIANITTSDSRNATRKSLASYSQGRSKFGAFCGIASPPKA</sequence>
<evidence type="ECO:0000313" key="2">
    <source>
        <dbReference type="Proteomes" id="UP000562682"/>
    </source>
</evidence>
<evidence type="ECO:0000313" key="1">
    <source>
        <dbReference type="EMBL" id="KAF5668298.1"/>
    </source>
</evidence>